<organism evidence="1 2">
    <name type="scientific">Nocardia ninae NBRC 108245</name>
    <dbReference type="NCBI Taxonomy" id="1210091"/>
    <lineage>
        <taxon>Bacteria</taxon>
        <taxon>Bacillati</taxon>
        <taxon>Actinomycetota</taxon>
        <taxon>Actinomycetes</taxon>
        <taxon>Mycobacteriales</taxon>
        <taxon>Nocardiaceae</taxon>
        <taxon>Nocardia</taxon>
    </lineage>
</organism>
<name>A0A511MNZ1_9NOCA</name>
<comment type="caution">
    <text evidence="1">The sequence shown here is derived from an EMBL/GenBank/DDBJ whole genome shotgun (WGS) entry which is preliminary data.</text>
</comment>
<gene>
    <name evidence="1" type="ORF">NN4_68520</name>
</gene>
<proteinExistence type="predicted"/>
<evidence type="ECO:0000313" key="1">
    <source>
        <dbReference type="EMBL" id="GEM42333.1"/>
    </source>
</evidence>
<reference evidence="1 2" key="1">
    <citation type="submission" date="2019-07" db="EMBL/GenBank/DDBJ databases">
        <title>Whole genome shotgun sequence of Nocardia ninae NBRC 108245.</title>
        <authorList>
            <person name="Hosoyama A."/>
            <person name="Uohara A."/>
            <person name="Ohji S."/>
            <person name="Ichikawa N."/>
        </authorList>
    </citation>
    <scope>NUCLEOTIDE SEQUENCE [LARGE SCALE GENOMIC DNA]</scope>
    <source>
        <strain evidence="1 2">NBRC 108245</strain>
    </source>
</reference>
<sequence length="85" mass="8661">MKHGELLFPATGLLPRLVVAVLSAYDRVGIYDACRVSPCVSLVRSRVGSASACPAPPLSGADLVASQRSGGGKTAIVVILLASAR</sequence>
<dbReference type="Proteomes" id="UP000321424">
    <property type="component" value="Unassembled WGS sequence"/>
</dbReference>
<evidence type="ECO:0000313" key="2">
    <source>
        <dbReference type="Proteomes" id="UP000321424"/>
    </source>
</evidence>
<keyword evidence="2" id="KW-1185">Reference proteome</keyword>
<protein>
    <submittedName>
        <fullName evidence="1">Uncharacterized protein</fullName>
    </submittedName>
</protein>
<dbReference type="EMBL" id="BJXA01000067">
    <property type="protein sequence ID" value="GEM42333.1"/>
    <property type="molecule type" value="Genomic_DNA"/>
</dbReference>
<dbReference type="AlphaFoldDB" id="A0A511MNZ1"/>
<accession>A0A511MNZ1</accession>